<organism evidence="2 3">
    <name type="scientific">Parabacteroides distasonis</name>
    <dbReference type="NCBI Taxonomy" id="823"/>
    <lineage>
        <taxon>Bacteria</taxon>
        <taxon>Pseudomonadati</taxon>
        <taxon>Bacteroidota</taxon>
        <taxon>Bacteroidia</taxon>
        <taxon>Bacteroidales</taxon>
        <taxon>Tannerellaceae</taxon>
        <taxon>Parabacteroides</taxon>
    </lineage>
</organism>
<feature type="signal peptide" evidence="1">
    <location>
        <begin position="1"/>
        <end position="20"/>
    </location>
</feature>
<evidence type="ECO:0000313" key="3">
    <source>
        <dbReference type="Proteomes" id="UP000315827"/>
    </source>
</evidence>
<proteinExistence type="predicted"/>
<feature type="chain" id="PRO_5022704647" description="Major fimbrial subunit protein N-terminal domain-containing protein" evidence="1">
    <location>
        <begin position="21"/>
        <end position="364"/>
    </location>
</feature>
<name>A0A5C6K7D2_PARDI</name>
<protein>
    <recommendedName>
        <fullName evidence="4">Major fimbrial subunit protein N-terminal domain-containing protein</fullName>
    </recommendedName>
</protein>
<reference evidence="2 3" key="1">
    <citation type="submission" date="2019-07" db="EMBL/GenBank/DDBJ databases">
        <title>Genome sequencing of Parabacteroides distasonis iSURF_7.</title>
        <authorList>
            <person name="Degefu H.N."/>
            <person name="Ruoff K.L."/>
            <person name="Price C.E."/>
            <person name="Valls R.A."/>
            <person name="O'Toole G.A."/>
        </authorList>
    </citation>
    <scope>NUCLEOTIDE SEQUENCE [LARGE SCALE GENOMIC DNA]</scope>
    <source>
        <strain evidence="2 3">CFPLTA003_1B</strain>
    </source>
</reference>
<gene>
    <name evidence="2" type="ORF">FSA05_21285</name>
</gene>
<dbReference type="EMBL" id="VOHW01000021">
    <property type="protein sequence ID" value="TWV58306.1"/>
    <property type="molecule type" value="Genomic_DNA"/>
</dbReference>
<dbReference type="PROSITE" id="PS51257">
    <property type="entry name" value="PROKAR_LIPOPROTEIN"/>
    <property type="match status" value="1"/>
</dbReference>
<evidence type="ECO:0008006" key="4">
    <source>
        <dbReference type="Google" id="ProtNLM"/>
    </source>
</evidence>
<evidence type="ECO:0000313" key="2">
    <source>
        <dbReference type="EMBL" id="TWV58306.1"/>
    </source>
</evidence>
<sequence length="364" mass="39478">MKIKNILALLCFLCIGVSCSMEDDILNNVDMGGVGTNIANTEAVFAFSLSGNSSMTKAGEITENPNDVTSTESSISNCFVAIIKDDNVLSSYWYATSDLQTSSESFTTDIKRHMIVKVPSDKPALTAYAVANLTQTTADKLLACTTIADIQDVELAEHPNFLVKVGEQPIGSYKTTTQLATHDDGNCNKITIPVSQRVAAFELASFKVVDTSKEKVGGEYPVVPNVEVVSVQMLNIKLSAKVVGEYGSSFSGVDDNILKPTDVNQSDPKKDIYGTYDKIRFYGYDNTDVDRQTSMKITYKVDGAVMDRTYPIKTKPGDAVKVVGGNLYKLSVTIGNASEDIDFVIEDWIPNTLSVGDIFGEPVK</sequence>
<comment type="caution">
    <text evidence="2">The sequence shown here is derived from an EMBL/GenBank/DDBJ whole genome shotgun (WGS) entry which is preliminary data.</text>
</comment>
<dbReference type="Proteomes" id="UP000315827">
    <property type="component" value="Unassembled WGS sequence"/>
</dbReference>
<keyword evidence="1" id="KW-0732">Signal</keyword>
<evidence type="ECO:0000256" key="1">
    <source>
        <dbReference type="SAM" id="SignalP"/>
    </source>
</evidence>
<dbReference type="Gene3D" id="2.60.40.2580">
    <property type="match status" value="1"/>
</dbReference>
<dbReference type="AlphaFoldDB" id="A0A5C6K7D2"/>
<accession>A0A5C6K7D2</accession>
<dbReference type="RefSeq" id="WP_121960656.1">
    <property type="nucleotide sequence ID" value="NZ_DAWDSO010000017.1"/>
</dbReference>